<evidence type="ECO:0000313" key="1">
    <source>
        <dbReference type="EMBL" id="KAF9505039.1"/>
    </source>
</evidence>
<name>A0A9P6AFZ3_9AGAM</name>
<accession>A0A9P6AFZ3</accession>
<evidence type="ECO:0000313" key="2">
    <source>
        <dbReference type="Proteomes" id="UP000886523"/>
    </source>
</evidence>
<dbReference type="EMBL" id="MU129177">
    <property type="protein sequence ID" value="KAF9505039.1"/>
    <property type="molecule type" value="Genomic_DNA"/>
</dbReference>
<dbReference type="AlphaFoldDB" id="A0A9P6AFZ3"/>
<keyword evidence="2" id="KW-1185">Reference proteome</keyword>
<dbReference type="Proteomes" id="UP000886523">
    <property type="component" value="Unassembled WGS sequence"/>
</dbReference>
<proteinExistence type="predicted"/>
<gene>
    <name evidence="1" type="ORF">BS47DRAFT_1354417</name>
</gene>
<organism evidence="1 2">
    <name type="scientific">Hydnum rufescens UP504</name>
    <dbReference type="NCBI Taxonomy" id="1448309"/>
    <lineage>
        <taxon>Eukaryota</taxon>
        <taxon>Fungi</taxon>
        <taxon>Dikarya</taxon>
        <taxon>Basidiomycota</taxon>
        <taxon>Agaricomycotina</taxon>
        <taxon>Agaricomycetes</taxon>
        <taxon>Cantharellales</taxon>
        <taxon>Hydnaceae</taxon>
        <taxon>Hydnum</taxon>
    </lineage>
</organism>
<protein>
    <submittedName>
        <fullName evidence="1">Uncharacterized protein</fullName>
    </submittedName>
</protein>
<sequence length="110" mass="12642">MRAQEPRGRIIWIRMERAANRTQPGLGALVSKFPARDTARICGTEEDILNEEERSTVEAEVHFDSPPTLLHLDKLLNIVTEESVHYTLWPVRPNLHDAPSPSPHRSFYRC</sequence>
<comment type="caution">
    <text evidence="1">The sequence shown here is derived from an EMBL/GenBank/DDBJ whole genome shotgun (WGS) entry which is preliminary data.</text>
</comment>
<reference evidence="1" key="1">
    <citation type="journal article" date="2020" name="Nat. Commun.">
        <title>Large-scale genome sequencing of mycorrhizal fungi provides insights into the early evolution of symbiotic traits.</title>
        <authorList>
            <person name="Miyauchi S."/>
            <person name="Kiss E."/>
            <person name="Kuo A."/>
            <person name="Drula E."/>
            <person name="Kohler A."/>
            <person name="Sanchez-Garcia M."/>
            <person name="Morin E."/>
            <person name="Andreopoulos B."/>
            <person name="Barry K.W."/>
            <person name="Bonito G."/>
            <person name="Buee M."/>
            <person name="Carver A."/>
            <person name="Chen C."/>
            <person name="Cichocki N."/>
            <person name="Clum A."/>
            <person name="Culley D."/>
            <person name="Crous P.W."/>
            <person name="Fauchery L."/>
            <person name="Girlanda M."/>
            <person name="Hayes R.D."/>
            <person name="Keri Z."/>
            <person name="LaButti K."/>
            <person name="Lipzen A."/>
            <person name="Lombard V."/>
            <person name="Magnuson J."/>
            <person name="Maillard F."/>
            <person name="Murat C."/>
            <person name="Nolan M."/>
            <person name="Ohm R.A."/>
            <person name="Pangilinan J."/>
            <person name="Pereira M.F."/>
            <person name="Perotto S."/>
            <person name="Peter M."/>
            <person name="Pfister S."/>
            <person name="Riley R."/>
            <person name="Sitrit Y."/>
            <person name="Stielow J.B."/>
            <person name="Szollosi G."/>
            <person name="Zifcakova L."/>
            <person name="Stursova M."/>
            <person name="Spatafora J.W."/>
            <person name="Tedersoo L."/>
            <person name="Vaario L.M."/>
            <person name="Yamada A."/>
            <person name="Yan M."/>
            <person name="Wang P."/>
            <person name="Xu J."/>
            <person name="Bruns T."/>
            <person name="Baldrian P."/>
            <person name="Vilgalys R."/>
            <person name="Dunand C."/>
            <person name="Henrissat B."/>
            <person name="Grigoriev I.V."/>
            <person name="Hibbett D."/>
            <person name="Nagy L.G."/>
            <person name="Martin F.M."/>
        </authorList>
    </citation>
    <scope>NUCLEOTIDE SEQUENCE</scope>
    <source>
        <strain evidence="1">UP504</strain>
    </source>
</reference>